<gene>
    <name evidence="1" type="ORF">T10_7562</name>
</gene>
<proteinExistence type="predicted"/>
<sequence length="396" mass="44997">MDLIGKLNYDSLLIIPHVVVISTVGNSQSEPCYFFEAVLSWYNSNPCSKKDELNGMQMNVQWTITCFSNGVFYKGDQQPGPKARSVDCHIDQRKLCHVVKSGSCPFARLLWLPKRMDLMKMECFTKETNSPDLKHDPSIAISEAMPYNHAVAIAAVNNWKIDSGSKSRFVDCNVILGKQCHTIRKVEVAHLQCFQWLCKRIDLVGKLTYDCLLIIQHAVAIASTNISGCFTNEPNYLDLKHDPSIAVVQKKQCHTMCEIIQLTSYYTSYSSLLRFSQHLKRVTLQMNLQETNTCFKRAVPFDVKVEAANLQGILWSQTMDFTDSQAIIFEDMKMACRAICNRRIRVLVSGCFMKEPNYPDLKHDPSIAVSFKYLVILQTTKLPGSKSRSVDFCRSD</sequence>
<dbReference type="Proteomes" id="UP000054843">
    <property type="component" value="Unassembled WGS sequence"/>
</dbReference>
<accession>A0A0V1MCE5</accession>
<evidence type="ECO:0000313" key="1">
    <source>
        <dbReference type="EMBL" id="KRZ69219.1"/>
    </source>
</evidence>
<dbReference type="EMBL" id="JYDO01000141">
    <property type="protein sequence ID" value="KRZ69219.1"/>
    <property type="molecule type" value="Genomic_DNA"/>
</dbReference>
<name>A0A0V1MCE5_9BILA</name>
<organism evidence="1 2">
    <name type="scientific">Trichinella papuae</name>
    <dbReference type="NCBI Taxonomy" id="268474"/>
    <lineage>
        <taxon>Eukaryota</taxon>
        <taxon>Metazoa</taxon>
        <taxon>Ecdysozoa</taxon>
        <taxon>Nematoda</taxon>
        <taxon>Enoplea</taxon>
        <taxon>Dorylaimia</taxon>
        <taxon>Trichinellida</taxon>
        <taxon>Trichinellidae</taxon>
        <taxon>Trichinella</taxon>
    </lineage>
</organism>
<protein>
    <submittedName>
        <fullName evidence="1">Uncharacterized protein</fullName>
    </submittedName>
</protein>
<evidence type="ECO:0000313" key="2">
    <source>
        <dbReference type="Proteomes" id="UP000054843"/>
    </source>
</evidence>
<keyword evidence="2" id="KW-1185">Reference proteome</keyword>
<comment type="caution">
    <text evidence="1">The sequence shown here is derived from an EMBL/GenBank/DDBJ whole genome shotgun (WGS) entry which is preliminary data.</text>
</comment>
<dbReference type="AlphaFoldDB" id="A0A0V1MCE5"/>
<reference evidence="1 2" key="1">
    <citation type="submission" date="2015-01" db="EMBL/GenBank/DDBJ databases">
        <title>Evolution of Trichinella species and genotypes.</title>
        <authorList>
            <person name="Korhonen P.K."/>
            <person name="Edoardo P."/>
            <person name="Giuseppe L.R."/>
            <person name="Gasser R.B."/>
        </authorList>
    </citation>
    <scope>NUCLEOTIDE SEQUENCE [LARGE SCALE GENOMIC DNA]</scope>
    <source>
        <strain evidence="1">ISS1980</strain>
    </source>
</reference>